<feature type="transmembrane region" description="Helical" evidence="7">
    <location>
        <begin position="205"/>
        <end position="224"/>
    </location>
</feature>
<dbReference type="GO" id="GO:0005886">
    <property type="term" value="C:plasma membrane"/>
    <property type="evidence" value="ECO:0000318"/>
    <property type="project" value="GO_Central"/>
</dbReference>
<dbReference type="GeneID" id="123093133"/>
<feature type="transmembrane region" description="Helical" evidence="7">
    <location>
        <begin position="409"/>
        <end position="428"/>
    </location>
</feature>
<feature type="transmembrane region" description="Helical" evidence="7">
    <location>
        <begin position="137"/>
        <end position="159"/>
    </location>
</feature>
<dbReference type="GO" id="GO:0008271">
    <property type="term" value="F:secondary active sulfate transmembrane transporter activity"/>
    <property type="evidence" value="ECO:0007669"/>
    <property type="project" value="InterPro"/>
</dbReference>
<dbReference type="InterPro" id="IPR002645">
    <property type="entry name" value="STAS_dom"/>
</dbReference>
<accession>A0A3B6IWT1</accession>
<dbReference type="STRING" id="4565.A0A3B6IWT1"/>
<evidence type="ECO:0000313" key="9">
    <source>
        <dbReference type="EnsemblPlants" id="TraesCS4B02G264100.1"/>
    </source>
</evidence>
<dbReference type="Gramene" id="TraesCS4B02G264100.1">
    <property type="protein sequence ID" value="TraesCS4B02G264100.1"/>
    <property type="gene ID" value="TraesCS4B02G264100"/>
</dbReference>
<dbReference type="InterPro" id="IPR001902">
    <property type="entry name" value="SLC26A/SulP_fam"/>
</dbReference>
<dbReference type="RefSeq" id="XP_044370980.1">
    <property type="nucleotide sequence ID" value="XM_044515045.1"/>
</dbReference>
<dbReference type="Gramene" id="TraesARI4B03G02398720.1">
    <property type="protein sequence ID" value="TraesARI4B03G02398720.1"/>
    <property type="gene ID" value="TraesARI4B03G02398720"/>
</dbReference>
<dbReference type="PANTHER" id="PTHR11814">
    <property type="entry name" value="SULFATE TRANSPORTER"/>
    <property type="match status" value="1"/>
</dbReference>
<feature type="transmembrane region" description="Helical" evidence="7">
    <location>
        <begin position="435"/>
        <end position="455"/>
    </location>
</feature>
<feature type="transmembrane region" description="Helical" evidence="7">
    <location>
        <begin position="260"/>
        <end position="278"/>
    </location>
</feature>
<dbReference type="InterPro" id="IPR036513">
    <property type="entry name" value="STAS_dom_sf"/>
</dbReference>
<dbReference type="CDD" id="cd07042">
    <property type="entry name" value="STAS_SulP_like_sulfate_transporter"/>
    <property type="match status" value="1"/>
</dbReference>
<dbReference type="Gramene" id="TraesNORUn03G04661620.1">
    <property type="protein sequence ID" value="TraesNORUn03G04661620.1"/>
    <property type="gene ID" value="TraesNORUn03G04661620"/>
</dbReference>
<dbReference type="Gramene" id="TraesCS4B03G0703200.1">
    <property type="protein sequence ID" value="TraesCS4B03G0703200.1.CDS"/>
    <property type="gene ID" value="TraesCS4B03G0703200"/>
</dbReference>
<dbReference type="SUPFAM" id="SSF52091">
    <property type="entry name" value="SpoIIaa-like"/>
    <property type="match status" value="1"/>
</dbReference>
<protein>
    <recommendedName>
        <fullName evidence="8">STAS domain-containing protein</fullName>
    </recommendedName>
</protein>
<dbReference type="OrthoDB" id="288203at2759"/>
<dbReference type="Gramene" id="TraesWEE_scaffold_160546_01G000100.1">
    <property type="protein sequence ID" value="TraesWEE_scaffold_160546_01G000100.1"/>
    <property type="gene ID" value="TraesWEE_scaffold_160546_01G000100"/>
</dbReference>
<evidence type="ECO:0000256" key="5">
    <source>
        <dbReference type="ARBA" id="ARBA00023136"/>
    </source>
</evidence>
<dbReference type="Pfam" id="PF01740">
    <property type="entry name" value="STAS"/>
    <property type="match status" value="1"/>
</dbReference>
<sequence>MESSSAAAVETAVTVPSPSTFDVSRRPDTAGLVLNSPRPPSLREELVGVVGKAFRPHGSGHGGDRRPPRWAWALAALQAVFPVLQWGRTYTLKSFRSDVMAGLTLASLGIPQSIGYANLAKLDPQYGLYTSVVPPLIYAVMGTSREIAIGPVAVVSLLLSSMVQKVVDPAVDPVTYRTLVFTVTFLAGVFQVSFGLFRLGFLVDFLSHAAIVGFMGGAAIVIGLQQLKGLLGLSRFTNSTDVVAVAKAVFSALHDPWHPGNFFIGCSFLIFILATRFIGRKYKKLFWLSAISPLLSVILSTAAVYATKADKHGVKIIREVHAGLNPSSVKLIQLNGPYTTECAKIAIICAVIALTEAIAVGRSFATIRGYKLDGNKEMIAMGFSNVAGSLSSCYVATGSFSRTAVNFSAGARSTVSNIVMAATVFIALEFFMKLLYYTPMAVLASIILSALPGLIDIREACNIWRVDKMDFLTCLGAFLGVLFGSVEIGLGVALAISFAKIIIQSLRPQVEVLGRLQGTNTFCSVRQYPVACRTPAVQVIRIDTSFLCFINATFIKERIMEWVRAEVDTSNEKVRERVHSVVLDMSNVVNIDTSGLVGLEETHKELESLGIQMAIASPGWQAIQKMKLAHVVDRIGEDWIFLTVGEAVEGCLTAHKGSAMEC</sequence>
<proteinExistence type="predicted"/>
<feature type="transmembrane region" description="Helical" evidence="7">
    <location>
        <begin position="377"/>
        <end position="397"/>
    </location>
</feature>
<comment type="subcellular location">
    <subcellularLocation>
        <location evidence="1">Membrane</location>
        <topology evidence="1">Multi-pass membrane protein</topology>
    </subcellularLocation>
</comment>
<dbReference type="NCBIfam" id="TIGR00815">
    <property type="entry name" value="sulP"/>
    <property type="match status" value="1"/>
</dbReference>
<dbReference type="InterPro" id="IPR011547">
    <property type="entry name" value="SLC26A/SulP_dom"/>
</dbReference>
<dbReference type="GO" id="GO:0022857">
    <property type="term" value="F:transmembrane transporter activity"/>
    <property type="evidence" value="ECO:0000318"/>
    <property type="project" value="GO_Central"/>
</dbReference>
<dbReference type="Gramene" id="TraesCLE_scaffold_032790_01G000500.1">
    <property type="protein sequence ID" value="TraesCLE_scaffold_032790_01G000500.1"/>
    <property type="gene ID" value="TraesCLE_scaffold_032790_01G000500"/>
</dbReference>
<reference evidence="9" key="1">
    <citation type="submission" date="2018-08" db="EMBL/GenBank/DDBJ databases">
        <authorList>
            <person name="Rossello M."/>
        </authorList>
    </citation>
    <scope>NUCLEOTIDE SEQUENCE [LARGE SCALE GENOMIC DNA]</scope>
    <source>
        <strain evidence="9">cv. Chinese Spring</strain>
    </source>
</reference>
<evidence type="ECO:0000256" key="1">
    <source>
        <dbReference type="ARBA" id="ARBA00004141"/>
    </source>
</evidence>
<dbReference type="SMR" id="A0A3B6IWT1"/>
<dbReference type="KEGG" id="taes:123093133"/>
<dbReference type="PROSITE" id="PS50801">
    <property type="entry name" value="STAS"/>
    <property type="match status" value="1"/>
</dbReference>
<feature type="transmembrane region" description="Helical" evidence="7">
    <location>
        <begin position="475"/>
        <end position="499"/>
    </location>
</feature>
<dbReference type="Gramene" id="TraesJAG4B03G02359380.1">
    <property type="protein sequence ID" value="TraesJAG4B03G02359380.1"/>
    <property type="gene ID" value="TraesJAG4B03G02359380"/>
</dbReference>
<evidence type="ECO:0000313" key="10">
    <source>
        <dbReference type="Proteomes" id="UP000019116"/>
    </source>
</evidence>
<dbReference type="FunFam" id="3.30.750.24:FF:000002">
    <property type="entry name" value="Sulfate transporter 31"/>
    <property type="match status" value="1"/>
</dbReference>
<feature type="transmembrane region" description="Helical" evidence="7">
    <location>
        <begin position="285"/>
        <end position="306"/>
    </location>
</feature>
<evidence type="ECO:0000256" key="2">
    <source>
        <dbReference type="ARBA" id="ARBA00022448"/>
    </source>
</evidence>
<keyword evidence="2" id="KW-0813">Transport</keyword>
<dbReference type="Proteomes" id="UP000019116">
    <property type="component" value="Chromosome 4B"/>
</dbReference>
<feature type="domain" description="STAS" evidence="8">
    <location>
        <begin position="547"/>
        <end position="651"/>
    </location>
</feature>
<dbReference type="OMA" id="YIEYRNT"/>
<feature type="region of interest" description="Disordered" evidence="6">
    <location>
        <begin position="17"/>
        <end position="37"/>
    </location>
</feature>
<name>A0A3B6IWT1_WHEAT</name>
<dbReference type="GO" id="GO:0055085">
    <property type="term" value="P:transmembrane transport"/>
    <property type="evidence" value="ECO:0000318"/>
    <property type="project" value="GO_Central"/>
</dbReference>
<keyword evidence="5 7" id="KW-0472">Membrane</keyword>
<evidence type="ECO:0000256" key="6">
    <source>
        <dbReference type="SAM" id="MobiDB-lite"/>
    </source>
</evidence>
<evidence type="ECO:0000256" key="4">
    <source>
        <dbReference type="ARBA" id="ARBA00022989"/>
    </source>
</evidence>
<dbReference type="PaxDb" id="4565-Traes_4BL_04956D80D.2"/>
<keyword evidence="10" id="KW-1185">Reference proteome</keyword>
<dbReference type="EnsemblPlants" id="TraesCS4B02G264100.1">
    <property type="protein sequence ID" value="TraesCS4B02G264100.1"/>
    <property type="gene ID" value="TraesCS4B02G264100"/>
</dbReference>
<keyword evidence="3 7" id="KW-0812">Transmembrane</keyword>
<feature type="transmembrane region" description="Helical" evidence="7">
    <location>
        <begin position="179"/>
        <end position="199"/>
    </location>
</feature>
<dbReference type="Pfam" id="PF00916">
    <property type="entry name" value="Sulfate_transp"/>
    <property type="match status" value="1"/>
</dbReference>
<dbReference type="Gramene" id="TraesMAC4B03G02360950.1">
    <property type="protein sequence ID" value="TraesMAC4B03G02360950.1"/>
    <property type="gene ID" value="TraesMAC4B03G02360950"/>
</dbReference>
<organism evidence="9">
    <name type="scientific">Triticum aestivum</name>
    <name type="common">Wheat</name>
    <dbReference type="NCBI Taxonomy" id="4565"/>
    <lineage>
        <taxon>Eukaryota</taxon>
        <taxon>Viridiplantae</taxon>
        <taxon>Streptophyta</taxon>
        <taxon>Embryophyta</taxon>
        <taxon>Tracheophyta</taxon>
        <taxon>Spermatophyta</taxon>
        <taxon>Magnoliopsida</taxon>
        <taxon>Liliopsida</taxon>
        <taxon>Poales</taxon>
        <taxon>Poaceae</taxon>
        <taxon>BOP clade</taxon>
        <taxon>Pooideae</taxon>
        <taxon>Triticodae</taxon>
        <taxon>Triticeae</taxon>
        <taxon>Triticinae</taxon>
        <taxon>Triticum</taxon>
    </lineage>
</organism>
<gene>
    <name evidence="9" type="primary">LOC123093133</name>
</gene>
<dbReference type="PROSITE" id="PS01130">
    <property type="entry name" value="SLC26A"/>
    <property type="match status" value="1"/>
</dbReference>
<evidence type="ECO:0000256" key="3">
    <source>
        <dbReference type="ARBA" id="ARBA00022692"/>
    </source>
</evidence>
<dbReference type="AlphaFoldDB" id="A0A3B6IWT1"/>
<dbReference type="Gramene" id="TraesNOR4B03G02378700.1">
    <property type="protein sequence ID" value="TraesNOR4B03G02378700.1"/>
    <property type="gene ID" value="TraesNOR4B03G02378700"/>
</dbReference>
<dbReference type="Gene3D" id="3.30.750.24">
    <property type="entry name" value="STAS domain"/>
    <property type="match status" value="1"/>
</dbReference>
<reference evidence="9" key="2">
    <citation type="submission" date="2018-10" db="UniProtKB">
        <authorList>
            <consortium name="EnsemblPlants"/>
        </authorList>
    </citation>
    <scope>IDENTIFICATION</scope>
</reference>
<evidence type="ECO:0000259" key="8">
    <source>
        <dbReference type="PROSITE" id="PS50801"/>
    </source>
</evidence>
<dbReference type="InterPro" id="IPR018045">
    <property type="entry name" value="S04_transporter_CS"/>
</dbReference>
<evidence type="ECO:0000256" key="7">
    <source>
        <dbReference type="SAM" id="Phobius"/>
    </source>
</evidence>
<keyword evidence="4 7" id="KW-1133">Transmembrane helix</keyword>